<name>D2V5T3_NAEGR</name>
<dbReference type="GeneID" id="8861875"/>
<dbReference type="FunCoup" id="D2V5T3">
    <property type="interactions" value="422"/>
</dbReference>
<dbReference type="Proteomes" id="UP000006671">
    <property type="component" value="Unassembled WGS sequence"/>
</dbReference>
<evidence type="ECO:0000256" key="2">
    <source>
        <dbReference type="ARBA" id="ARBA00023186"/>
    </source>
</evidence>
<comment type="similarity">
    <text evidence="1">Belongs to the prefoldin subunit beta family.</text>
</comment>
<accession>D2V5T3</accession>
<evidence type="ECO:0000313" key="4">
    <source>
        <dbReference type="Proteomes" id="UP000006671"/>
    </source>
</evidence>
<dbReference type="InParanoid" id="D2V5T3"/>
<dbReference type="AlphaFoldDB" id="D2V5T3"/>
<dbReference type="GO" id="GO:0016272">
    <property type="term" value="C:prefoldin complex"/>
    <property type="evidence" value="ECO:0007669"/>
    <property type="project" value="InterPro"/>
</dbReference>
<dbReference type="Gene3D" id="1.10.287.370">
    <property type="match status" value="1"/>
</dbReference>
<dbReference type="OrthoDB" id="29646at2759"/>
<dbReference type="InterPro" id="IPR027235">
    <property type="entry name" value="PFD2"/>
</dbReference>
<dbReference type="InterPro" id="IPR009053">
    <property type="entry name" value="Prefoldin"/>
</dbReference>
<keyword evidence="4" id="KW-1185">Reference proteome</keyword>
<evidence type="ECO:0000256" key="1">
    <source>
        <dbReference type="ARBA" id="ARBA00008045"/>
    </source>
</evidence>
<keyword evidence="2" id="KW-0143">Chaperone</keyword>
<proteinExistence type="inferred from homology"/>
<dbReference type="GO" id="GO:0006457">
    <property type="term" value="P:protein folding"/>
    <property type="evidence" value="ECO:0007669"/>
    <property type="project" value="InterPro"/>
</dbReference>
<dbReference type="EMBL" id="GG738853">
    <property type="protein sequence ID" value="EFC47708.1"/>
    <property type="molecule type" value="Genomic_DNA"/>
</dbReference>
<dbReference type="PANTHER" id="PTHR13303">
    <property type="entry name" value="PREFOLDIN SUBUNIT 2"/>
    <property type="match status" value="1"/>
</dbReference>
<dbReference type="InterPro" id="IPR002777">
    <property type="entry name" value="PFD_beta-like"/>
</dbReference>
<dbReference type="VEuPathDB" id="AmoebaDB:NAEGRDRAFT_31313"/>
<dbReference type="OMA" id="CYETERK"/>
<dbReference type="STRING" id="5762.D2V5T3"/>
<protein>
    <submittedName>
        <fullName evidence="3">Predicted protein</fullName>
    </submittedName>
</protein>
<dbReference type="RefSeq" id="XP_002680452.1">
    <property type="nucleotide sequence ID" value="XM_002680406.1"/>
</dbReference>
<dbReference type="Pfam" id="PF01920">
    <property type="entry name" value="Prefoldin_2"/>
    <property type="match status" value="1"/>
</dbReference>
<evidence type="ECO:0000313" key="3">
    <source>
        <dbReference type="EMBL" id="EFC47708.1"/>
    </source>
</evidence>
<organism evidence="4">
    <name type="scientific">Naegleria gruberi</name>
    <name type="common">Amoeba</name>
    <dbReference type="NCBI Taxonomy" id="5762"/>
    <lineage>
        <taxon>Eukaryota</taxon>
        <taxon>Discoba</taxon>
        <taxon>Heterolobosea</taxon>
        <taxon>Tetramitia</taxon>
        <taxon>Eutetramitia</taxon>
        <taxon>Vahlkampfiidae</taxon>
        <taxon>Naegleria</taxon>
    </lineage>
</organism>
<dbReference type="SUPFAM" id="SSF46579">
    <property type="entry name" value="Prefoldin"/>
    <property type="match status" value="1"/>
</dbReference>
<dbReference type="eggNOG" id="KOG4098">
    <property type="taxonomic scope" value="Eukaryota"/>
</dbReference>
<sequence>MSESEFTQQQEDQILEQFSKLQQEYNNFASTVARIELEVRDHGSVISALKELDGDRKCFRVVGGVLVERTIKEVIPAVEGNLENVSL</sequence>
<dbReference type="KEGG" id="ngr:NAEGRDRAFT_31313"/>
<reference evidence="3 4" key="1">
    <citation type="journal article" date="2010" name="Cell">
        <title>The genome of Naegleria gruberi illuminates early eukaryotic versatility.</title>
        <authorList>
            <person name="Fritz-Laylin L.K."/>
            <person name="Prochnik S.E."/>
            <person name="Ginger M.L."/>
            <person name="Dacks J.B."/>
            <person name="Carpenter M.L."/>
            <person name="Field M.C."/>
            <person name="Kuo A."/>
            <person name="Paredez A."/>
            <person name="Chapman J."/>
            <person name="Pham J."/>
            <person name="Shu S."/>
            <person name="Neupane R."/>
            <person name="Cipriano M."/>
            <person name="Mancuso J."/>
            <person name="Tu H."/>
            <person name="Salamov A."/>
            <person name="Lindquist E."/>
            <person name="Shapiro H."/>
            <person name="Lucas S."/>
            <person name="Grigoriev I.V."/>
            <person name="Cande W.Z."/>
            <person name="Fulton C."/>
            <person name="Rokhsar D.S."/>
            <person name="Dawson S.C."/>
        </authorList>
    </citation>
    <scope>NUCLEOTIDE SEQUENCE [LARGE SCALE GENOMIC DNA]</scope>
    <source>
        <strain evidence="3 4">NEG-M</strain>
    </source>
</reference>
<dbReference type="GO" id="GO:0051082">
    <property type="term" value="F:unfolded protein binding"/>
    <property type="evidence" value="ECO:0007669"/>
    <property type="project" value="InterPro"/>
</dbReference>
<gene>
    <name evidence="3" type="ORF">NAEGRDRAFT_31313</name>
</gene>